<dbReference type="OrthoDB" id="4831610at2759"/>
<keyword evidence="3" id="KW-1185">Reference proteome</keyword>
<evidence type="ECO:0000313" key="3">
    <source>
        <dbReference type="Proteomes" id="UP000639643"/>
    </source>
</evidence>
<dbReference type="PANTHER" id="PTHR35394:SF5">
    <property type="entry name" value="DUF3176 DOMAIN-CONTAINING PROTEIN"/>
    <property type="match status" value="1"/>
</dbReference>
<dbReference type="AlphaFoldDB" id="A0A8H6NVZ4"/>
<keyword evidence="1" id="KW-0812">Transmembrane</keyword>
<organism evidence="2 3">
    <name type="scientific">Colletotrichum musicola</name>
    <dbReference type="NCBI Taxonomy" id="2175873"/>
    <lineage>
        <taxon>Eukaryota</taxon>
        <taxon>Fungi</taxon>
        <taxon>Dikarya</taxon>
        <taxon>Ascomycota</taxon>
        <taxon>Pezizomycotina</taxon>
        <taxon>Sordariomycetes</taxon>
        <taxon>Hypocreomycetidae</taxon>
        <taxon>Glomerellales</taxon>
        <taxon>Glomerellaceae</taxon>
        <taxon>Colletotrichum</taxon>
        <taxon>Colletotrichum orchidearum species complex</taxon>
    </lineage>
</organism>
<evidence type="ECO:0000313" key="2">
    <source>
        <dbReference type="EMBL" id="KAF6843610.1"/>
    </source>
</evidence>
<dbReference type="EMBL" id="WIGM01000036">
    <property type="protein sequence ID" value="KAF6843610.1"/>
    <property type="molecule type" value="Genomic_DNA"/>
</dbReference>
<name>A0A8H6NVZ4_9PEZI</name>
<gene>
    <name evidence="2" type="ORF">CMUS01_01937</name>
</gene>
<protein>
    <submittedName>
        <fullName evidence="2">Uncharacterized protein</fullName>
    </submittedName>
</protein>
<keyword evidence="1" id="KW-0472">Membrane</keyword>
<dbReference type="PANTHER" id="PTHR35394">
    <property type="entry name" value="DUF3176 DOMAIN-CONTAINING PROTEIN"/>
    <property type="match status" value="1"/>
</dbReference>
<proteinExistence type="predicted"/>
<reference evidence="2" key="1">
    <citation type="journal article" date="2020" name="Phytopathology">
        <title>Genome Sequence Resources of Colletotrichum truncatum, C. plurivorum, C. musicola, and C. sojae: Four Species Pathogenic to Soybean (Glycine max).</title>
        <authorList>
            <person name="Rogerio F."/>
            <person name="Boufleur T.R."/>
            <person name="Ciampi-Guillardi M."/>
            <person name="Sukno S.A."/>
            <person name="Thon M.R."/>
            <person name="Massola Junior N.S."/>
            <person name="Baroncelli R."/>
        </authorList>
    </citation>
    <scope>NUCLEOTIDE SEQUENCE</scope>
    <source>
        <strain evidence="2">LFN0074</strain>
    </source>
</reference>
<comment type="caution">
    <text evidence="2">The sequence shown here is derived from an EMBL/GenBank/DDBJ whole genome shotgun (WGS) entry which is preliminary data.</text>
</comment>
<accession>A0A8H6NVZ4</accession>
<keyword evidence="1" id="KW-1133">Transmembrane helix</keyword>
<dbReference type="Proteomes" id="UP000639643">
    <property type="component" value="Unassembled WGS sequence"/>
</dbReference>
<sequence length="419" mass="47391">MMIKTDNDLSWITENRDPASEMRRRFAFANVTYLIRAGTLAPNDTSLDLPSSPFFAAGSCSLWPCLQYFGADVINGTLFEDKVTAEPMLPDARDYSGDNDDLSGFLEAPANTLLAEWDLTAVQSRCRVNNSVYDWYQLDTPFGRLNRLLNDTKVRLLGNPEGVFNPTNVTINDPPIPVPVNISTIPGPCVFRMARSFHSTMASFLTEDIFNGTCSRKTTAAGSAVVDCGEKWWLELLWANSTSSSKDFETHVMDFTDWMTTELRAGRLGLKTEGVRNFYGWPLANINHIAIRWRWLLFPLAMLIAECLVLGWAVLRTWRYRGEEMVWKNSNLPLIFYRDHFVTSDGQFLKKETVQGILRADDSRLMTNDEVEQAAQDTKVKLLRGGPISASLIEMASWIPSVRRRGLIDEAENSKFVIR</sequence>
<evidence type="ECO:0000256" key="1">
    <source>
        <dbReference type="SAM" id="Phobius"/>
    </source>
</evidence>
<feature type="transmembrane region" description="Helical" evidence="1">
    <location>
        <begin position="293"/>
        <end position="315"/>
    </location>
</feature>